<dbReference type="EMBL" id="WNUR01000284">
    <property type="protein sequence ID" value="MDZ7542588.1"/>
    <property type="molecule type" value="Genomic_DNA"/>
</dbReference>
<gene>
    <name evidence="5" type="ORF">GNF83_15540</name>
</gene>
<evidence type="ECO:0000313" key="6">
    <source>
        <dbReference type="Proteomes" id="UP001288944"/>
    </source>
</evidence>
<keyword evidence="3" id="KW-1133">Transmembrane helix</keyword>
<evidence type="ECO:0000313" key="5">
    <source>
        <dbReference type="EMBL" id="MDZ7542588.1"/>
    </source>
</evidence>
<dbReference type="AlphaFoldDB" id="A0AAW9KH28"/>
<comment type="caution">
    <text evidence="5">The sequence shown here is derived from an EMBL/GenBank/DDBJ whole genome shotgun (WGS) entry which is preliminary data.</text>
</comment>
<evidence type="ECO:0000256" key="3">
    <source>
        <dbReference type="ARBA" id="ARBA00022989"/>
    </source>
</evidence>
<dbReference type="SUPFAM" id="SSF81660">
    <property type="entry name" value="Metal cation-transporting ATPase, ATP-binding domain N"/>
    <property type="match status" value="1"/>
</dbReference>
<sequence length="235" mass="26386">TKGDWMEAFLFALSIAVGLTPEMLPMIVSANLAKGAVSMSKKKVIVKDLNAIQNFGGMDVLCTDKTGTLTQDKVVLEYSLDIEGNEDSRVLRHAFLNSYHQTGLKNLMDIAIVNHANEKDMIELWKDYKKVDEIPFDFSRRRMSVVVEDKYGKTQLITKGAIEEMISVCSHVEYKGKIEPITEKIKDEILETVAGYNREGMRIFGIAQKNKPSKVGELSVKEEADMVLIGYLAFL</sequence>
<comment type="subcellular location">
    <subcellularLocation>
        <location evidence="1">Membrane</location>
    </subcellularLocation>
</comment>
<dbReference type="InterPro" id="IPR018303">
    <property type="entry name" value="ATPase_P-typ_P_site"/>
</dbReference>
<feature type="non-terminal residue" evidence="5">
    <location>
        <position position="235"/>
    </location>
</feature>
<dbReference type="Gene3D" id="1.20.1110.10">
    <property type="entry name" value="Calcium-transporting ATPase, transmembrane domain"/>
    <property type="match status" value="1"/>
</dbReference>
<protein>
    <submittedName>
        <fullName evidence="5">Magnesium-translocating P-type ATPase</fullName>
    </submittedName>
</protein>
<proteinExistence type="predicted"/>
<dbReference type="InterPro" id="IPR023299">
    <property type="entry name" value="ATPase_P-typ_cyto_dom_N"/>
</dbReference>
<accession>A0AAW9KH28</accession>
<dbReference type="Pfam" id="PF13246">
    <property type="entry name" value="Cation_ATPase"/>
    <property type="match status" value="1"/>
</dbReference>
<reference evidence="5" key="1">
    <citation type="submission" date="2019-11" db="EMBL/GenBank/DDBJ databases">
        <title>Characterization of Clostridium perfringens isolates from swine manure treated agricultural soils.</title>
        <authorList>
            <person name="Wushke S.T."/>
        </authorList>
    </citation>
    <scope>NUCLEOTIDE SEQUENCE</scope>
    <source>
        <strain evidence="5">X62</strain>
    </source>
</reference>
<dbReference type="PROSITE" id="PS00154">
    <property type="entry name" value="ATPASE_E1_E2"/>
    <property type="match status" value="1"/>
</dbReference>
<dbReference type="PANTHER" id="PTHR42861">
    <property type="entry name" value="CALCIUM-TRANSPORTING ATPASE"/>
    <property type="match status" value="1"/>
</dbReference>
<dbReference type="Gene3D" id="3.40.1110.10">
    <property type="entry name" value="Calcium-transporting ATPase, cytoplasmic domain N"/>
    <property type="match status" value="1"/>
</dbReference>
<dbReference type="GO" id="GO:0000166">
    <property type="term" value="F:nucleotide binding"/>
    <property type="evidence" value="ECO:0007669"/>
    <property type="project" value="InterPro"/>
</dbReference>
<feature type="non-terminal residue" evidence="5">
    <location>
        <position position="1"/>
    </location>
</feature>
<dbReference type="GO" id="GO:0016020">
    <property type="term" value="C:membrane"/>
    <property type="evidence" value="ECO:0007669"/>
    <property type="project" value="UniProtKB-SubCell"/>
</dbReference>
<keyword evidence="4" id="KW-0472">Membrane</keyword>
<evidence type="ECO:0000256" key="2">
    <source>
        <dbReference type="ARBA" id="ARBA00022692"/>
    </source>
</evidence>
<name>A0AAW9KH28_CLOPF</name>
<evidence type="ECO:0000256" key="4">
    <source>
        <dbReference type="ARBA" id="ARBA00023136"/>
    </source>
</evidence>
<evidence type="ECO:0000256" key="1">
    <source>
        <dbReference type="ARBA" id="ARBA00004370"/>
    </source>
</evidence>
<dbReference type="Proteomes" id="UP001288944">
    <property type="component" value="Unassembled WGS sequence"/>
</dbReference>
<organism evidence="5 6">
    <name type="scientific">Clostridium perfringens</name>
    <dbReference type="NCBI Taxonomy" id="1502"/>
    <lineage>
        <taxon>Bacteria</taxon>
        <taxon>Bacillati</taxon>
        <taxon>Bacillota</taxon>
        <taxon>Clostridia</taxon>
        <taxon>Eubacteriales</taxon>
        <taxon>Clostridiaceae</taxon>
        <taxon>Clostridium</taxon>
    </lineage>
</organism>
<keyword evidence="2" id="KW-0812">Transmembrane</keyword>